<evidence type="ECO:0000313" key="13">
    <source>
        <dbReference type="Proteomes" id="UP001597373"/>
    </source>
</evidence>
<keyword evidence="5" id="KW-0571">Peptide transport</keyword>
<keyword evidence="8 9" id="KW-0472">Membrane</keyword>
<evidence type="ECO:0000256" key="2">
    <source>
        <dbReference type="ARBA" id="ARBA00022448"/>
    </source>
</evidence>
<dbReference type="Pfam" id="PF00528">
    <property type="entry name" value="BPD_transp_1"/>
    <property type="match status" value="1"/>
</dbReference>
<gene>
    <name evidence="12" type="ORF">ACFSMZ_09220</name>
</gene>
<evidence type="ECO:0000256" key="1">
    <source>
        <dbReference type="ARBA" id="ARBA00004651"/>
    </source>
</evidence>
<feature type="domain" description="ABC transmembrane type-1" evidence="11">
    <location>
        <begin position="82"/>
        <end position="271"/>
    </location>
</feature>
<feature type="transmembrane region" description="Helical" evidence="9">
    <location>
        <begin position="203"/>
        <end position="228"/>
    </location>
</feature>
<feature type="transmembrane region" description="Helical" evidence="9">
    <location>
        <begin position="248"/>
        <end position="271"/>
    </location>
</feature>
<evidence type="ECO:0000256" key="7">
    <source>
        <dbReference type="ARBA" id="ARBA00022989"/>
    </source>
</evidence>
<feature type="transmembrane region" description="Helical" evidence="9">
    <location>
        <begin position="20"/>
        <end position="38"/>
    </location>
</feature>
<comment type="similarity">
    <text evidence="9">Belongs to the binding-protein-dependent transport system permease family.</text>
</comment>
<organism evidence="12 13">
    <name type="scientific">Chelativorans composti</name>
    <dbReference type="NCBI Taxonomy" id="768533"/>
    <lineage>
        <taxon>Bacteria</taxon>
        <taxon>Pseudomonadati</taxon>
        <taxon>Pseudomonadota</taxon>
        <taxon>Alphaproteobacteria</taxon>
        <taxon>Hyphomicrobiales</taxon>
        <taxon>Phyllobacteriaceae</taxon>
        <taxon>Chelativorans</taxon>
    </lineage>
</organism>
<dbReference type="InterPro" id="IPR000515">
    <property type="entry name" value="MetI-like"/>
</dbReference>
<reference evidence="13" key="1">
    <citation type="journal article" date="2019" name="Int. J. Syst. Evol. Microbiol.">
        <title>The Global Catalogue of Microorganisms (GCM) 10K type strain sequencing project: providing services to taxonomists for standard genome sequencing and annotation.</title>
        <authorList>
            <consortium name="The Broad Institute Genomics Platform"/>
            <consortium name="The Broad Institute Genome Sequencing Center for Infectious Disease"/>
            <person name="Wu L."/>
            <person name="Ma J."/>
        </authorList>
    </citation>
    <scope>NUCLEOTIDE SEQUENCE [LARGE SCALE GENOMIC DNA]</scope>
    <source>
        <strain evidence="13">KCTC 23707</strain>
    </source>
</reference>
<dbReference type="InterPro" id="IPR050366">
    <property type="entry name" value="BP-dependent_transpt_permease"/>
</dbReference>
<evidence type="ECO:0000256" key="9">
    <source>
        <dbReference type="RuleBase" id="RU363032"/>
    </source>
</evidence>
<evidence type="ECO:0000256" key="6">
    <source>
        <dbReference type="ARBA" id="ARBA00022927"/>
    </source>
</evidence>
<dbReference type="Pfam" id="PF12911">
    <property type="entry name" value="OppC_N"/>
    <property type="match status" value="1"/>
</dbReference>
<feature type="transmembrane region" description="Helical" evidence="9">
    <location>
        <begin position="84"/>
        <end position="110"/>
    </location>
</feature>
<dbReference type="EMBL" id="JBHUIR010000030">
    <property type="protein sequence ID" value="MFD2259943.1"/>
    <property type="molecule type" value="Genomic_DNA"/>
</dbReference>
<evidence type="ECO:0000256" key="4">
    <source>
        <dbReference type="ARBA" id="ARBA00022692"/>
    </source>
</evidence>
<proteinExistence type="inferred from homology"/>
<evidence type="ECO:0000259" key="11">
    <source>
        <dbReference type="PROSITE" id="PS50928"/>
    </source>
</evidence>
<keyword evidence="6" id="KW-0653">Protein transport</keyword>
<dbReference type="InterPro" id="IPR025966">
    <property type="entry name" value="OppC_N"/>
</dbReference>
<keyword evidence="7 9" id="KW-1133">Transmembrane helix</keyword>
<feature type="region of interest" description="Disordered" evidence="10">
    <location>
        <begin position="296"/>
        <end position="325"/>
    </location>
</feature>
<comment type="subcellular location">
    <subcellularLocation>
        <location evidence="1 9">Cell membrane</location>
        <topology evidence="1 9">Multi-pass membrane protein</topology>
    </subcellularLocation>
</comment>
<dbReference type="Proteomes" id="UP001597373">
    <property type="component" value="Unassembled WGS sequence"/>
</dbReference>
<dbReference type="RefSeq" id="WP_345099433.1">
    <property type="nucleotide sequence ID" value="NZ_BAABGS010000061.1"/>
</dbReference>
<evidence type="ECO:0000256" key="8">
    <source>
        <dbReference type="ARBA" id="ARBA00023136"/>
    </source>
</evidence>
<dbReference type="PANTHER" id="PTHR43386:SF1">
    <property type="entry name" value="D,D-DIPEPTIDE TRANSPORT SYSTEM PERMEASE PROTEIN DDPC-RELATED"/>
    <property type="match status" value="1"/>
</dbReference>
<dbReference type="CDD" id="cd06261">
    <property type="entry name" value="TM_PBP2"/>
    <property type="match status" value="1"/>
</dbReference>
<sequence>MQAVISSIGFWLRQIAKSPLIALSFIVLLAMVIVAIFAPQIAPYSPNAQSIAFRLLPPGSDGYILGTDQLGRDVLSRLIWGARLSIGVGFAVMVLTAVVGVILGIISGYFGGIVDSVIMRLVDMWLAFPFLLLAIALVAVLGQGSDKLIFALVLSGWPAFARPVRGEILQLREREYVLSAKVLGVPPLSVMFRHLLPNVMPTILVLAALDLGATILSLAALAFLGLGVDAETASWGGMLASGRNYVATAWWLSTFPGLVIFAVVMASNLIGDWLRDLFDPRSPFRLGSISAAARKRLAEDSSSSFPRPARPEPGTGARPPHDRKA</sequence>
<name>A0ABW5DFQ4_9HYPH</name>
<evidence type="ECO:0000256" key="10">
    <source>
        <dbReference type="SAM" id="MobiDB-lite"/>
    </source>
</evidence>
<dbReference type="InterPro" id="IPR035906">
    <property type="entry name" value="MetI-like_sf"/>
</dbReference>
<keyword evidence="13" id="KW-1185">Reference proteome</keyword>
<keyword evidence="2 9" id="KW-0813">Transport</keyword>
<dbReference type="PROSITE" id="PS50928">
    <property type="entry name" value="ABC_TM1"/>
    <property type="match status" value="1"/>
</dbReference>
<keyword evidence="3" id="KW-1003">Cell membrane</keyword>
<evidence type="ECO:0000256" key="5">
    <source>
        <dbReference type="ARBA" id="ARBA00022856"/>
    </source>
</evidence>
<comment type="caution">
    <text evidence="12">The sequence shown here is derived from an EMBL/GenBank/DDBJ whole genome shotgun (WGS) entry which is preliminary data.</text>
</comment>
<protein>
    <submittedName>
        <fullName evidence="12">ABC transporter permease</fullName>
    </submittedName>
</protein>
<dbReference type="PANTHER" id="PTHR43386">
    <property type="entry name" value="OLIGOPEPTIDE TRANSPORT SYSTEM PERMEASE PROTEIN APPC"/>
    <property type="match status" value="1"/>
</dbReference>
<accession>A0ABW5DFQ4</accession>
<feature type="transmembrane region" description="Helical" evidence="9">
    <location>
        <begin position="122"/>
        <end position="142"/>
    </location>
</feature>
<evidence type="ECO:0000313" key="12">
    <source>
        <dbReference type="EMBL" id="MFD2259943.1"/>
    </source>
</evidence>
<evidence type="ECO:0000256" key="3">
    <source>
        <dbReference type="ARBA" id="ARBA00022475"/>
    </source>
</evidence>
<dbReference type="Gene3D" id="1.10.3720.10">
    <property type="entry name" value="MetI-like"/>
    <property type="match status" value="1"/>
</dbReference>
<dbReference type="SUPFAM" id="SSF161098">
    <property type="entry name" value="MetI-like"/>
    <property type="match status" value="1"/>
</dbReference>
<keyword evidence="4 9" id="KW-0812">Transmembrane</keyword>